<protein>
    <submittedName>
        <fullName evidence="2">Uncharacterized protein</fullName>
    </submittedName>
</protein>
<dbReference type="EMBL" id="MT279197">
    <property type="protein sequence ID" value="QJT73628.1"/>
    <property type="molecule type" value="Genomic_DNA"/>
</dbReference>
<feature type="region of interest" description="Disordered" evidence="1">
    <location>
        <begin position="44"/>
        <end position="80"/>
    </location>
</feature>
<evidence type="ECO:0000313" key="2">
    <source>
        <dbReference type="EMBL" id="QJT73628.1"/>
    </source>
</evidence>
<evidence type="ECO:0000256" key="1">
    <source>
        <dbReference type="SAM" id="MobiDB-lite"/>
    </source>
</evidence>
<organism evidence="2">
    <name type="scientific">Pseudomonas fluorescens</name>
    <dbReference type="NCBI Taxonomy" id="294"/>
    <lineage>
        <taxon>Bacteria</taxon>
        <taxon>Pseudomonadati</taxon>
        <taxon>Pseudomonadota</taxon>
        <taxon>Gammaproteobacteria</taxon>
        <taxon>Pseudomonadales</taxon>
        <taxon>Pseudomonadaceae</taxon>
        <taxon>Pseudomonas</taxon>
    </lineage>
</organism>
<reference evidence="2" key="1">
    <citation type="submission" date="2020-04" db="EMBL/GenBank/DDBJ databases">
        <authorList>
            <person name="Hall J.P.J."/>
        </authorList>
    </citation>
    <scope>NUCLEOTIDE SEQUENCE</scope>
    <source>
        <strain evidence="2">SBW25</strain>
    </source>
</reference>
<proteinExistence type="predicted"/>
<dbReference type="AlphaFoldDB" id="A0A6M5CIQ9"/>
<accession>A0A6M5CIQ9</accession>
<sequence length="80" mass="9219">MLSGVRLSCYQEYESPEKPITVRVWTPLNLPNLNSLTFSRSAPFRWTTAERQGTKQPRKQRQPQFSGQKQAGFPNRRAAP</sequence>
<name>A0A6M5CIQ9_PSEFL</name>